<gene>
    <name evidence="2" type="ORF">V2J18_03200</name>
</gene>
<sequence>MPKKSVHQEEHAVLVRLLKEVRLASGVTQVGLAEALGRSQSHISDIENGTRRLDLIQLREYCLACGVSLVSFVKRFESEVT</sequence>
<dbReference type="EMBL" id="JBANDL010000002">
    <property type="protein sequence ID" value="MEI2453680.1"/>
    <property type="molecule type" value="Genomic_DNA"/>
</dbReference>
<organism evidence="2 3">
    <name type="scientific">Lysobacter firmicutimachus</name>
    <dbReference type="NCBI Taxonomy" id="1792846"/>
    <lineage>
        <taxon>Bacteria</taxon>
        <taxon>Pseudomonadati</taxon>
        <taxon>Pseudomonadota</taxon>
        <taxon>Gammaproteobacteria</taxon>
        <taxon>Lysobacterales</taxon>
        <taxon>Lysobacteraceae</taxon>
        <taxon>Lysobacter</taxon>
    </lineage>
</organism>
<dbReference type="CDD" id="cd00093">
    <property type="entry name" value="HTH_XRE"/>
    <property type="match status" value="1"/>
</dbReference>
<dbReference type="Pfam" id="PF13560">
    <property type="entry name" value="HTH_31"/>
    <property type="match status" value="1"/>
</dbReference>
<proteinExistence type="predicted"/>
<name>A0ABU8CZL8_9GAMM</name>
<dbReference type="Gene3D" id="1.10.260.40">
    <property type="entry name" value="lambda repressor-like DNA-binding domains"/>
    <property type="match status" value="1"/>
</dbReference>
<dbReference type="InterPro" id="IPR001387">
    <property type="entry name" value="Cro/C1-type_HTH"/>
</dbReference>
<feature type="domain" description="HTH cro/C1-type" evidence="1">
    <location>
        <begin position="18"/>
        <end position="72"/>
    </location>
</feature>
<evidence type="ECO:0000259" key="1">
    <source>
        <dbReference type="PROSITE" id="PS50943"/>
    </source>
</evidence>
<reference evidence="2 3" key="1">
    <citation type="submission" date="2024-02" db="EMBL/GenBank/DDBJ databases">
        <title>Lysobacter Genome Sequencing and Mining.</title>
        <authorList>
            <person name="Bierman J."/>
            <person name="Walker M.C."/>
        </authorList>
    </citation>
    <scope>NUCLEOTIDE SEQUENCE [LARGE SCALE GENOMIC DNA]</scope>
    <source>
        <strain evidence="2 3">PB6250</strain>
    </source>
</reference>
<keyword evidence="3" id="KW-1185">Reference proteome</keyword>
<evidence type="ECO:0000313" key="2">
    <source>
        <dbReference type="EMBL" id="MEI2453680.1"/>
    </source>
</evidence>
<dbReference type="PROSITE" id="PS50943">
    <property type="entry name" value="HTH_CROC1"/>
    <property type="match status" value="1"/>
</dbReference>
<dbReference type="SUPFAM" id="SSF47413">
    <property type="entry name" value="lambda repressor-like DNA-binding domains"/>
    <property type="match status" value="1"/>
</dbReference>
<dbReference type="SMART" id="SM00530">
    <property type="entry name" value="HTH_XRE"/>
    <property type="match status" value="1"/>
</dbReference>
<accession>A0ABU8CZL8</accession>
<dbReference type="Proteomes" id="UP001387215">
    <property type="component" value="Unassembled WGS sequence"/>
</dbReference>
<dbReference type="InterPro" id="IPR010982">
    <property type="entry name" value="Lambda_DNA-bd_dom_sf"/>
</dbReference>
<evidence type="ECO:0000313" key="3">
    <source>
        <dbReference type="Proteomes" id="UP001387215"/>
    </source>
</evidence>
<dbReference type="RefSeq" id="WP_336130952.1">
    <property type="nucleotide sequence ID" value="NZ_JBANDL010000002.1"/>
</dbReference>
<comment type="caution">
    <text evidence="2">The sequence shown here is derived from an EMBL/GenBank/DDBJ whole genome shotgun (WGS) entry which is preliminary data.</text>
</comment>
<protein>
    <submittedName>
        <fullName evidence="2">Helix-turn-helix transcriptional regulator</fullName>
    </submittedName>
</protein>